<sequence>MNYPPIEPKGTKKIHFSLAAPFENWLLNDGYQPKLVKHAALVRYSKSNKPTLEIDSTGKMSEATQKRYAIFLKQYLKVGKPLLVSLRAQAPKVLRMAA</sequence>
<comment type="caution">
    <text evidence="1">The sequence shown here is derived from an EMBL/GenBank/DDBJ whole genome shotgun (WGS) entry which is preliminary data.</text>
</comment>
<reference evidence="1 2" key="1">
    <citation type="submission" date="2017-11" db="EMBL/GenBank/DDBJ databases">
        <title>Revising the taxonomy of the Acinetobacter lwoffii group: the description of Acinetobacter pseudolwoffii sp. nov. and emended description of Acinetobacter lwoffii.</title>
        <authorList>
            <person name="Nemec A."/>
            <person name="Radolfova-Krizova L."/>
        </authorList>
    </citation>
    <scope>NUCLEOTIDE SEQUENCE [LARGE SCALE GENOMIC DNA]</scope>
    <source>
        <strain evidence="1 2">ANC 5044</strain>
    </source>
</reference>
<dbReference type="AlphaFoldDB" id="A0A2H9YS37"/>
<dbReference type="GeneID" id="97176703"/>
<gene>
    <name evidence="1" type="ORF">CWI32_08010</name>
</gene>
<organism evidence="1 2">
    <name type="scientific">Acinetobacter pseudolwoffii</name>
    <dbReference type="NCBI Taxonomy" id="2053287"/>
    <lineage>
        <taxon>Bacteria</taxon>
        <taxon>Pseudomonadati</taxon>
        <taxon>Pseudomonadota</taxon>
        <taxon>Gammaproteobacteria</taxon>
        <taxon>Moraxellales</taxon>
        <taxon>Moraxellaceae</taxon>
        <taxon>Acinetobacter</taxon>
    </lineage>
</organism>
<dbReference type="RefSeq" id="WP_100535043.1">
    <property type="nucleotide sequence ID" value="NZ_CBDBYO010000017.1"/>
</dbReference>
<dbReference type="EMBL" id="PHRG01000003">
    <property type="protein sequence ID" value="PJO75467.1"/>
    <property type="molecule type" value="Genomic_DNA"/>
</dbReference>
<proteinExistence type="predicted"/>
<accession>A0A2H9YS37</accession>
<dbReference type="Proteomes" id="UP000243446">
    <property type="component" value="Unassembled WGS sequence"/>
</dbReference>
<protein>
    <submittedName>
        <fullName evidence="1">Uncharacterized protein</fullName>
    </submittedName>
</protein>
<evidence type="ECO:0000313" key="1">
    <source>
        <dbReference type="EMBL" id="PJO75467.1"/>
    </source>
</evidence>
<evidence type="ECO:0000313" key="2">
    <source>
        <dbReference type="Proteomes" id="UP000243446"/>
    </source>
</evidence>
<name>A0A2H9YS37_9GAMM</name>